<evidence type="ECO:0000313" key="4">
    <source>
        <dbReference type="Proteomes" id="UP000219901"/>
    </source>
</evidence>
<name>A0A2A7A0S1_9FIRM</name>
<dbReference type="PANTHER" id="PTHR40448">
    <property type="entry name" value="TWO-COMPONENT SENSOR HISTIDINE KINASE"/>
    <property type="match status" value="1"/>
</dbReference>
<feature type="transmembrane region" description="Helical" evidence="1">
    <location>
        <begin position="6"/>
        <end position="24"/>
    </location>
</feature>
<keyword evidence="1" id="KW-0812">Transmembrane</keyword>
<dbReference type="Pfam" id="PF14501">
    <property type="entry name" value="HATPase_c_5"/>
    <property type="match status" value="1"/>
</dbReference>
<dbReference type="Proteomes" id="UP000219901">
    <property type="component" value="Unassembled WGS sequence"/>
</dbReference>
<dbReference type="PANTHER" id="PTHR40448:SF1">
    <property type="entry name" value="TWO-COMPONENT SENSOR HISTIDINE KINASE"/>
    <property type="match status" value="1"/>
</dbReference>
<dbReference type="InterPro" id="IPR036890">
    <property type="entry name" value="HATPase_C_sf"/>
</dbReference>
<organism evidence="3 4">
    <name type="scientific">Faecalibacterium prausnitzii</name>
    <dbReference type="NCBI Taxonomy" id="853"/>
    <lineage>
        <taxon>Bacteria</taxon>
        <taxon>Bacillati</taxon>
        <taxon>Bacillota</taxon>
        <taxon>Clostridia</taxon>
        <taxon>Eubacteriales</taxon>
        <taxon>Oscillospiraceae</taxon>
        <taxon>Faecalibacterium</taxon>
    </lineage>
</organism>
<dbReference type="EMBL" id="NMTV01000044">
    <property type="protein sequence ID" value="PDX72716.1"/>
    <property type="molecule type" value="Genomic_DNA"/>
</dbReference>
<dbReference type="RefSeq" id="WP_097783065.1">
    <property type="nucleotide sequence ID" value="NZ_NMTV01000044.1"/>
</dbReference>
<protein>
    <submittedName>
        <fullName evidence="3">GHKL domain-containing protein</fullName>
    </submittedName>
</protein>
<evidence type="ECO:0000259" key="2">
    <source>
        <dbReference type="Pfam" id="PF14501"/>
    </source>
</evidence>
<feature type="transmembrane region" description="Helical" evidence="1">
    <location>
        <begin position="84"/>
        <end position="108"/>
    </location>
</feature>
<sequence length="422" mass="48494">MILYYFVEFAGSFANIALLLLFIGRLFPKKEPVSKWFYVYVVLMIAGQCALSLFPDWVTQRTIYLLVGGFFLALLFYEVRPWQAVFASGAFFTLIALVEVLAMLLIGLRIPDTDILMQAGAARLVYVVFSNLIQVPLVVLISHFFSRKGNALRILWLLPIIAIQIASIAVCYVAQYHAADEYFPDYMVGLMAVLLLINILIVFYVEALRENELEKFKAKFNEQQYNLQMEYYQQLKERQEEVRSLRHDVKKYILAMQAVAEHGDTEELHKIAQAATDIFERSTNVSAVGNPVVDALLNYYLRIAEKNNIKVKLDVTIPEVLTISSLSLSIILGNTFDNAIEACCDLPAEQRIIHLQLRKQYRSLFYRLENPYSDTVRSIRIGEYRGYGLKNINRIVQENHGDFYTKKKDGVFTVQVRLNCEN</sequence>
<proteinExistence type="predicted"/>
<dbReference type="AlphaFoldDB" id="A0A2A7A0S1"/>
<keyword evidence="1" id="KW-0472">Membrane</keyword>
<dbReference type="Gene3D" id="3.30.565.10">
    <property type="entry name" value="Histidine kinase-like ATPase, C-terminal domain"/>
    <property type="match status" value="1"/>
</dbReference>
<dbReference type="SUPFAM" id="SSF55874">
    <property type="entry name" value="ATPase domain of HSP90 chaperone/DNA topoisomerase II/histidine kinase"/>
    <property type="match status" value="1"/>
</dbReference>
<feature type="transmembrane region" description="Helical" evidence="1">
    <location>
        <begin position="36"/>
        <end position="55"/>
    </location>
</feature>
<dbReference type="GO" id="GO:0042802">
    <property type="term" value="F:identical protein binding"/>
    <property type="evidence" value="ECO:0007669"/>
    <property type="project" value="TreeGrafter"/>
</dbReference>
<reference evidence="3 4" key="1">
    <citation type="journal article" date="2017" name="Front. Microbiol.">
        <title>New Insights into the Diversity of the Genus Faecalibacterium.</title>
        <authorList>
            <person name="Benevides L."/>
            <person name="Burman S."/>
            <person name="Martin R."/>
            <person name="Robert V."/>
            <person name="Thomas M."/>
            <person name="Miquel S."/>
            <person name="Chain F."/>
            <person name="Sokol H."/>
            <person name="Bermudez-Humaran L.G."/>
            <person name="Morrison M."/>
            <person name="Langella P."/>
            <person name="Azevedo V.A."/>
            <person name="Chatel J.M."/>
            <person name="Soares S."/>
        </authorList>
    </citation>
    <scope>NUCLEOTIDE SEQUENCE [LARGE SCALE GENOMIC DNA]</scope>
    <source>
        <strain evidence="3 4">CNCM I 4546</strain>
    </source>
</reference>
<evidence type="ECO:0000256" key="1">
    <source>
        <dbReference type="SAM" id="Phobius"/>
    </source>
</evidence>
<accession>A0A2A7A0S1</accession>
<gene>
    <name evidence="3" type="ORF">CGS55_07070</name>
</gene>
<feature type="transmembrane region" description="Helical" evidence="1">
    <location>
        <begin position="120"/>
        <end position="142"/>
    </location>
</feature>
<feature type="transmembrane region" description="Helical" evidence="1">
    <location>
        <begin position="187"/>
        <end position="205"/>
    </location>
</feature>
<feature type="domain" description="Sensor histidine kinase NatK-like C-terminal" evidence="2">
    <location>
        <begin position="326"/>
        <end position="418"/>
    </location>
</feature>
<keyword evidence="1" id="KW-1133">Transmembrane helix</keyword>
<dbReference type="CDD" id="cd16935">
    <property type="entry name" value="HATPase_AgrC-ComD-like"/>
    <property type="match status" value="1"/>
</dbReference>
<evidence type="ECO:0000313" key="3">
    <source>
        <dbReference type="EMBL" id="PDX72716.1"/>
    </source>
</evidence>
<comment type="caution">
    <text evidence="3">The sequence shown here is derived from an EMBL/GenBank/DDBJ whole genome shotgun (WGS) entry which is preliminary data.</text>
</comment>
<feature type="transmembrane region" description="Helical" evidence="1">
    <location>
        <begin position="61"/>
        <end position="77"/>
    </location>
</feature>
<feature type="transmembrane region" description="Helical" evidence="1">
    <location>
        <begin position="154"/>
        <end position="175"/>
    </location>
</feature>
<dbReference type="InterPro" id="IPR032834">
    <property type="entry name" value="NatK-like_C"/>
</dbReference>